<comment type="cofactor">
    <cofactor evidence="1">
        <name>pyridoxal 5'-phosphate</name>
        <dbReference type="ChEBI" id="CHEBI:597326"/>
    </cofactor>
</comment>
<reference evidence="7 8" key="1">
    <citation type="journal article" date="2013" name="Nature">
        <title>Anaerobic oxidation of methane coupled to nitrate reduction in a novel archaeal lineage.</title>
        <authorList>
            <person name="Haroon M.F."/>
            <person name="Hu S."/>
            <person name="Shi Y."/>
            <person name="Imelfort M."/>
            <person name="Keller J."/>
            <person name="Hugenholtz P."/>
            <person name="Yuan Z."/>
            <person name="Tyson G.W."/>
        </authorList>
    </citation>
    <scope>NUCLEOTIDE SEQUENCE [LARGE SCALE GENOMIC DNA]</scope>
    <source>
        <strain evidence="7 8">ANME-2d</strain>
    </source>
</reference>
<dbReference type="GO" id="GO:0030170">
    <property type="term" value="F:pyridoxal phosphate binding"/>
    <property type="evidence" value="ECO:0007669"/>
    <property type="project" value="InterPro"/>
</dbReference>
<dbReference type="InterPro" id="IPR015424">
    <property type="entry name" value="PyrdxlP-dep_Trfase"/>
</dbReference>
<evidence type="ECO:0000256" key="4">
    <source>
        <dbReference type="ARBA" id="ARBA00022898"/>
    </source>
</evidence>
<sequence>MDIQKIRLDFPALTKKWNGRYPIYFDNACMSLKPGQVIDAMNEYYNEYPVCGGRSLHKMAKKVDEKVSESREKFQRFLGAKRPEEIIFTRNSTEGLNLVANSKDFKRGDIVLTTDREHNSNLVPWQVQVHKRGIKHMVVYSNPDNTFDLTGFEETLNKNRNVRLVSMVHTSNLDGYTIPAKEIIRIAHDHGALVMLDGAQSAPHRPVDVGALDVDFFALSVHKMLGPTGMGVLYGKYHLLEEMAPFIVGGDTVSETTFETARLLPPPEKFEAGLQNYAGIIGSGAAVDYLEKIGRSNIERHEERLSRIITDGIKDLLGLRIIGPQDPGQRSGITTFTVEFPKGGDAHDIAIILDETENIAVRSGAFCVHSWFNYRKYEAAVRASLYLYNSEEEARKFIDALGKTVSLFNS</sequence>
<evidence type="ECO:0000313" key="8">
    <source>
        <dbReference type="Proteomes" id="UP000027153"/>
    </source>
</evidence>
<dbReference type="OrthoDB" id="5817at2157"/>
<dbReference type="Gene3D" id="3.90.1150.10">
    <property type="entry name" value="Aspartate Aminotransferase, domain 1"/>
    <property type="match status" value="1"/>
</dbReference>
<comment type="catalytic activity">
    <reaction evidence="5">
        <text>(sulfur carrier)-H + L-cysteine = (sulfur carrier)-SH + L-alanine</text>
        <dbReference type="Rhea" id="RHEA:43892"/>
        <dbReference type="Rhea" id="RHEA-COMP:14737"/>
        <dbReference type="Rhea" id="RHEA-COMP:14739"/>
        <dbReference type="ChEBI" id="CHEBI:29917"/>
        <dbReference type="ChEBI" id="CHEBI:35235"/>
        <dbReference type="ChEBI" id="CHEBI:57972"/>
        <dbReference type="ChEBI" id="CHEBI:64428"/>
        <dbReference type="EC" id="2.8.1.7"/>
    </reaction>
</comment>
<evidence type="ECO:0000256" key="1">
    <source>
        <dbReference type="ARBA" id="ARBA00001933"/>
    </source>
</evidence>
<keyword evidence="4" id="KW-0663">Pyridoxal phosphate</keyword>
<keyword evidence="7" id="KW-0456">Lyase</keyword>
<dbReference type="Pfam" id="PF00266">
    <property type="entry name" value="Aminotran_5"/>
    <property type="match status" value="1"/>
</dbReference>
<keyword evidence="8" id="KW-1185">Reference proteome</keyword>
<proteinExistence type="predicted"/>
<dbReference type="Proteomes" id="UP000027153">
    <property type="component" value="Unassembled WGS sequence"/>
</dbReference>
<gene>
    <name evidence="7" type="ORF">ANME2D_02764</name>
</gene>
<evidence type="ECO:0000259" key="6">
    <source>
        <dbReference type="Pfam" id="PF00266"/>
    </source>
</evidence>
<dbReference type="GO" id="GO:0016829">
    <property type="term" value="F:lyase activity"/>
    <property type="evidence" value="ECO:0007669"/>
    <property type="project" value="UniProtKB-KW"/>
</dbReference>
<dbReference type="GO" id="GO:0031071">
    <property type="term" value="F:cysteine desulfurase activity"/>
    <property type="evidence" value="ECO:0007669"/>
    <property type="project" value="UniProtKB-EC"/>
</dbReference>
<dbReference type="SUPFAM" id="SSF53383">
    <property type="entry name" value="PLP-dependent transferases"/>
    <property type="match status" value="1"/>
</dbReference>
<comment type="caution">
    <text evidence="7">The sequence shown here is derived from an EMBL/GenBank/DDBJ whole genome shotgun (WGS) entry which is preliminary data.</text>
</comment>
<dbReference type="RefSeq" id="WP_048092591.1">
    <property type="nucleotide sequence ID" value="NZ_JMIY01000007.1"/>
</dbReference>
<dbReference type="InterPro" id="IPR000192">
    <property type="entry name" value="Aminotrans_V_dom"/>
</dbReference>
<dbReference type="InterPro" id="IPR015421">
    <property type="entry name" value="PyrdxlP-dep_Trfase_major"/>
</dbReference>
<evidence type="ECO:0000256" key="2">
    <source>
        <dbReference type="ARBA" id="ARBA00012239"/>
    </source>
</evidence>
<evidence type="ECO:0000256" key="3">
    <source>
        <dbReference type="ARBA" id="ARBA00022679"/>
    </source>
</evidence>
<name>A0A062V4I8_9EURY</name>
<dbReference type="EMBL" id="JMIY01000007">
    <property type="protein sequence ID" value="KCZ70739.1"/>
    <property type="molecule type" value="Genomic_DNA"/>
</dbReference>
<accession>A0A062V4I8</accession>
<dbReference type="AlphaFoldDB" id="A0A062V4I8"/>
<dbReference type="Gene3D" id="3.40.640.10">
    <property type="entry name" value="Type I PLP-dependent aspartate aminotransferase-like (Major domain)"/>
    <property type="match status" value="1"/>
</dbReference>
<dbReference type="InterPro" id="IPR015422">
    <property type="entry name" value="PyrdxlP-dep_Trfase_small"/>
</dbReference>
<protein>
    <recommendedName>
        <fullName evidence="2">cysteine desulfurase</fullName>
        <ecNumber evidence="2">2.8.1.7</ecNumber>
    </recommendedName>
</protein>
<evidence type="ECO:0000256" key="5">
    <source>
        <dbReference type="ARBA" id="ARBA00050776"/>
    </source>
</evidence>
<dbReference type="EC" id="2.8.1.7" evidence="2"/>
<dbReference type="PATRIC" id="fig|1392998.3.peg.3065"/>
<feature type="domain" description="Aminotransferase class V" evidence="6">
    <location>
        <begin position="23"/>
        <end position="396"/>
    </location>
</feature>
<dbReference type="InterPro" id="IPR010970">
    <property type="entry name" value="Cys_dSase_SufS"/>
</dbReference>
<dbReference type="PANTHER" id="PTHR43586">
    <property type="entry name" value="CYSTEINE DESULFURASE"/>
    <property type="match status" value="1"/>
</dbReference>
<evidence type="ECO:0000313" key="7">
    <source>
        <dbReference type="EMBL" id="KCZ70739.1"/>
    </source>
</evidence>
<dbReference type="PANTHER" id="PTHR43586:SF8">
    <property type="entry name" value="CYSTEINE DESULFURASE 1, CHLOROPLASTIC"/>
    <property type="match status" value="1"/>
</dbReference>
<keyword evidence="3 7" id="KW-0808">Transferase</keyword>
<dbReference type="GO" id="GO:0006534">
    <property type="term" value="P:cysteine metabolic process"/>
    <property type="evidence" value="ECO:0007669"/>
    <property type="project" value="InterPro"/>
</dbReference>
<organism evidence="7 8">
    <name type="scientific">Candidatus Methanoperedens nitratireducens</name>
    <dbReference type="NCBI Taxonomy" id="1392998"/>
    <lineage>
        <taxon>Archaea</taxon>
        <taxon>Methanobacteriati</taxon>
        <taxon>Methanobacteriota</taxon>
        <taxon>Stenosarchaea group</taxon>
        <taxon>Methanomicrobia</taxon>
        <taxon>Methanosarcinales</taxon>
        <taxon>ANME-2 cluster</taxon>
        <taxon>Candidatus Methanoperedentaceae</taxon>
        <taxon>Candidatus Methanoperedens</taxon>
    </lineage>
</organism>
<dbReference type="CDD" id="cd06453">
    <property type="entry name" value="SufS_like"/>
    <property type="match status" value="1"/>
</dbReference>